<feature type="binding site" evidence="9">
    <location>
        <position position="362"/>
    </location>
    <ligand>
        <name>phosphoenolpyruvate</name>
        <dbReference type="ChEBI" id="CHEBI:58702"/>
    </ligand>
</feature>
<dbReference type="InterPro" id="IPR023193">
    <property type="entry name" value="EPSP_synthase_CS"/>
</dbReference>
<comment type="similarity">
    <text evidence="3 9">Belongs to the EPSP synthase family.</text>
</comment>
<evidence type="ECO:0000259" key="11">
    <source>
        <dbReference type="Pfam" id="PF00275"/>
    </source>
</evidence>
<dbReference type="UniPathway" id="UPA00053">
    <property type="reaction ID" value="UER00089"/>
</dbReference>
<feature type="active site" description="Proton acceptor" evidence="9">
    <location>
        <position position="331"/>
    </location>
</feature>
<proteinExistence type="inferred from homology"/>
<evidence type="ECO:0000256" key="2">
    <source>
        <dbReference type="ARBA" id="ARBA00004811"/>
    </source>
</evidence>
<dbReference type="GO" id="GO:0008652">
    <property type="term" value="P:amino acid biosynthetic process"/>
    <property type="evidence" value="ECO:0007669"/>
    <property type="project" value="UniProtKB-KW"/>
</dbReference>
<keyword evidence="7 9" id="KW-0057">Aromatic amino acid biosynthesis</keyword>
<dbReference type="FunFam" id="3.65.10.10:FF:000006">
    <property type="entry name" value="3-phosphoshikimate 1-carboxyvinyltransferase"/>
    <property type="match status" value="1"/>
</dbReference>
<comment type="catalytic activity">
    <reaction evidence="8">
        <text>3-phosphoshikimate + phosphoenolpyruvate = 5-O-(1-carboxyvinyl)-3-phosphoshikimate + phosphate</text>
        <dbReference type="Rhea" id="RHEA:21256"/>
        <dbReference type="ChEBI" id="CHEBI:43474"/>
        <dbReference type="ChEBI" id="CHEBI:57701"/>
        <dbReference type="ChEBI" id="CHEBI:58702"/>
        <dbReference type="ChEBI" id="CHEBI:145989"/>
        <dbReference type="EC" id="2.5.1.19"/>
    </reaction>
    <physiologicalReaction direction="left-to-right" evidence="8">
        <dbReference type="Rhea" id="RHEA:21257"/>
    </physiologicalReaction>
</comment>
<comment type="function">
    <text evidence="1 9">Catalyzes the transfer of the enolpyruvyl moiety of phosphoenolpyruvate (PEP) to the 5-hydroxyl of shikimate-3-phosphate (S3P) to produce enolpyruvyl shikimate-3-phosphate and inorganic phosphate.</text>
</comment>
<name>A0A6N7EX97_9GAMM</name>
<organism evidence="12 13">
    <name type="scientific">Ostreibacterium oceani</name>
    <dbReference type="NCBI Taxonomy" id="2654998"/>
    <lineage>
        <taxon>Bacteria</taxon>
        <taxon>Pseudomonadati</taxon>
        <taxon>Pseudomonadota</taxon>
        <taxon>Gammaproteobacteria</taxon>
        <taxon>Cardiobacteriales</taxon>
        <taxon>Ostreibacteriaceae</taxon>
        <taxon>Ostreibacterium</taxon>
    </lineage>
</organism>
<dbReference type="GO" id="GO:0009073">
    <property type="term" value="P:aromatic amino acid family biosynthetic process"/>
    <property type="evidence" value="ECO:0007669"/>
    <property type="project" value="UniProtKB-KW"/>
</dbReference>
<sequence length="461" mass="47940">MKSRRIKNGVTMSSWQTNPSQQISGDIRVPGDKSISHRSIMLGALAKGVTEIRGFLSGDDCVATRQAFEAMGVNITDQDDVICIEGVGINGLQAPAKPIDVGNSGTGMRLLAGVLAGQSFASTLVGDASLMQRPMKRVAEPLKQMGANVSVNAAGCAPIAIAPSSGLHGVTYHQSVASAQVKSALLLAGIYAEGETIVHEPGVSRDHTERMLRSFGYPVETIVTGESRTTKLQGGGVLNATQITIPGDISSAAFFMVVAAIAPAGSVLTIRGVGVNPTRTGIIDILQQMGADLTLENQRKVGDEPIADVVVRASTLKGITVPRELVPLAIDEFPVIFVAAACATGTFILRDAKELRVKESDRIAAMATGLAALGVKCEVLEDGMVIHGNSDNPFPNAATIDSLTDHRIAMAFAVAGTRACQAITILQCAHVATSFPNFRALAAAVGMSVEETNDLAGTSDG</sequence>
<dbReference type="InterPro" id="IPR006264">
    <property type="entry name" value="EPSP_synthase"/>
</dbReference>
<feature type="binding site" evidence="9">
    <location>
        <position position="33"/>
    </location>
    <ligand>
        <name>3-phosphoshikimate</name>
        <dbReference type="ChEBI" id="CHEBI:145989"/>
    </ligand>
</feature>
<evidence type="ECO:0000313" key="12">
    <source>
        <dbReference type="EMBL" id="MPV86205.1"/>
    </source>
</evidence>
<gene>
    <name evidence="9 12" type="primary">aroA</name>
    <name evidence="12" type="ORF">GCU85_05610</name>
</gene>
<evidence type="ECO:0000256" key="8">
    <source>
        <dbReference type="ARBA" id="ARBA00044633"/>
    </source>
</evidence>
<dbReference type="PIRSF" id="PIRSF000505">
    <property type="entry name" value="EPSPS"/>
    <property type="match status" value="1"/>
</dbReference>
<dbReference type="GO" id="GO:0005737">
    <property type="term" value="C:cytoplasm"/>
    <property type="evidence" value="ECO:0007669"/>
    <property type="project" value="UniProtKB-SubCell"/>
</dbReference>
<keyword evidence="5 9" id="KW-0028">Amino-acid biosynthesis</keyword>
<feature type="binding site" evidence="9">
    <location>
        <position position="358"/>
    </location>
    <ligand>
        <name>3-phosphoshikimate</name>
        <dbReference type="ChEBI" id="CHEBI:145989"/>
    </ligand>
</feature>
<dbReference type="Gene3D" id="3.65.10.10">
    <property type="entry name" value="Enolpyruvate transferase domain"/>
    <property type="match status" value="2"/>
</dbReference>
<evidence type="ECO:0000256" key="9">
    <source>
        <dbReference type="HAMAP-Rule" id="MF_00210"/>
    </source>
</evidence>
<feature type="compositionally biased region" description="Polar residues" evidence="10">
    <location>
        <begin position="10"/>
        <end position="24"/>
    </location>
</feature>
<evidence type="ECO:0000256" key="5">
    <source>
        <dbReference type="ARBA" id="ARBA00022605"/>
    </source>
</evidence>
<protein>
    <recommendedName>
        <fullName evidence="9">3-phosphoshikimate 1-carboxyvinyltransferase</fullName>
        <ecNumber evidence="9">2.5.1.19</ecNumber>
    </recommendedName>
    <alternativeName>
        <fullName evidence="9">5-enolpyruvylshikimate-3-phosphate synthase</fullName>
        <shortName evidence="9">EPSP synthase</shortName>
        <shortName evidence="9">EPSPS</shortName>
    </alternativeName>
</protein>
<feature type="binding site" evidence="9">
    <location>
        <position position="180"/>
    </location>
    <ligand>
        <name>phosphoenolpyruvate</name>
        <dbReference type="ChEBI" id="CHEBI:58702"/>
    </ligand>
</feature>
<evidence type="ECO:0000256" key="1">
    <source>
        <dbReference type="ARBA" id="ARBA00002174"/>
    </source>
</evidence>
<feature type="binding site" evidence="9">
    <location>
        <position position="34"/>
    </location>
    <ligand>
        <name>3-phosphoshikimate</name>
        <dbReference type="ChEBI" id="CHEBI:145989"/>
    </ligand>
</feature>
<dbReference type="Proteomes" id="UP000471298">
    <property type="component" value="Unassembled WGS sequence"/>
</dbReference>
<evidence type="ECO:0000313" key="13">
    <source>
        <dbReference type="Proteomes" id="UP000471298"/>
    </source>
</evidence>
<evidence type="ECO:0000256" key="6">
    <source>
        <dbReference type="ARBA" id="ARBA00022679"/>
    </source>
</evidence>
<comment type="subunit">
    <text evidence="9">Monomer.</text>
</comment>
<reference evidence="12 13" key="1">
    <citation type="submission" date="2019-10" db="EMBL/GenBank/DDBJ databases">
        <title>Cardiobacteriales fam. a chemoheterotrophic member of the order Cardiobacteriales, and proposal of Cardiobacteriales fam. nov.</title>
        <authorList>
            <person name="Wang C."/>
        </authorList>
    </citation>
    <scope>NUCLEOTIDE SEQUENCE [LARGE SCALE GENOMIC DNA]</scope>
    <source>
        <strain evidence="12 13">ML27</strain>
    </source>
</reference>
<dbReference type="GO" id="GO:0003866">
    <property type="term" value="F:3-phosphoshikimate 1-carboxyvinyltransferase activity"/>
    <property type="evidence" value="ECO:0007669"/>
    <property type="project" value="UniProtKB-UniRule"/>
</dbReference>
<accession>A0A6N7EX97</accession>
<feature type="binding site" evidence="9">
    <location>
        <position position="178"/>
    </location>
    <ligand>
        <name>3-phosphoshikimate</name>
        <dbReference type="ChEBI" id="CHEBI:145989"/>
    </ligand>
</feature>
<dbReference type="InterPro" id="IPR001986">
    <property type="entry name" value="Enolpyruvate_Tfrase_dom"/>
</dbReference>
<comment type="caution">
    <text evidence="12">The sequence shown here is derived from an EMBL/GenBank/DDBJ whole genome shotgun (WGS) entry which is preliminary data.</text>
</comment>
<keyword evidence="4 9" id="KW-0963">Cytoplasm</keyword>
<comment type="subcellular location">
    <subcellularLocation>
        <location evidence="9">Cytoplasm</location>
    </subcellularLocation>
</comment>
<dbReference type="AlphaFoldDB" id="A0A6N7EX97"/>
<feature type="binding site" evidence="9">
    <location>
        <position position="133"/>
    </location>
    <ligand>
        <name>phosphoenolpyruvate</name>
        <dbReference type="ChEBI" id="CHEBI:58702"/>
    </ligand>
</feature>
<evidence type="ECO:0000256" key="10">
    <source>
        <dbReference type="SAM" id="MobiDB-lite"/>
    </source>
</evidence>
<dbReference type="FunFam" id="3.65.10.10:FF:000005">
    <property type="entry name" value="3-phosphoshikimate 1-carboxyvinyltransferase"/>
    <property type="match status" value="1"/>
</dbReference>
<feature type="binding site" evidence="9">
    <location>
        <position position="180"/>
    </location>
    <ligand>
        <name>3-phosphoshikimate</name>
        <dbReference type="ChEBI" id="CHEBI:145989"/>
    </ligand>
</feature>
<evidence type="ECO:0000256" key="4">
    <source>
        <dbReference type="ARBA" id="ARBA00022490"/>
    </source>
</evidence>
<dbReference type="PANTHER" id="PTHR21090:SF5">
    <property type="entry name" value="PENTAFUNCTIONAL AROM POLYPEPTIDE"/>
    <property type="match status" value="1"/>
</dbReference>
<comment type="pathway">
    <text evidence="2 9">Metabolic intermediate biosynthesis; chorismate biosynthesis; chorismate from D-erythrose 4-phosphate and phosphoenolpyruvate: step 6/7.</text>
</comment>
<dbReference type="EC" id="2.5.1.19" evidence="9"/>
<feature type="region of interest" description="Disordered" evidence="10">
    <location>
        <begin position="1"/>
        <end position="24"/>
    </location>
</feature>
<dbReference type="CDD" id="cd01556">
    <property type="entry name" value="EPSP_synthase"/>
    <property type="match status" value="1"/>
</dbReference>
<dbReference type="Pfam" id="PF00275">
    <property type="entry name" value="EPSP_synthase"/>
    <property type="match status" value="1"/>
</dbReference>
<feature type="binding site" evidence="9">
    <location>
        <position position="105"/>
    </location>
    <ligand>
        <name>phosphoenolpyruvate</name>
        <dbReference type="ChEBI" id="CHEBI:58702"/>
    </ligand>
</feature>
<dbReference type="FunCoup" id="A0A6N7EX97">
    <property type="interactions" value="462"/>
</dbReference>
<dbReference type="PANTHER" id="PTHR21090">
    <property type="entry name" value="AROM/DEHYDROQUINATE SYNTHASE"/>
    <property type="match status" value="1"/>
</dbReference>
<dbReference type="HAMAP" id="MF_00210">
    <property type="entry name" value="EPSP_synth"/>
    <property type="match status" value="1"/>
</dbReference>
<feature type="binding site" evidence="9">
    <location>
        <position position="407"/>
    </location>
    <ligand>
        <name>phosphoenolpyruvate</name>
        <dbReference type="ChEBI" id="CHEBI:58702"/>
    </ligand>
</feature>
<comment type="caution">
    <text evidence="9">Lacks conserved residue(s) required for the propagation of feature annotation.</text>
</comment>
<dbReference type="InParanoid" id="A0A6N7EX97"/>
<dbReference type="InterPro" id="IPR013792">
    <property type="entry name" value="RNA3'P_cycl/enolpyr_Trfase_a/b"/>
</dbReference>
<feature type="binding site" evidence="9">
    <location>
        <position position="38"/>
    </location>
    <ligand>
        <name>3-phosphoshikimate</name>
        <dbReference type="ChEBI" id="CHEBI:145989"/>
    </ligand>
</feature>
<dbReference type="GO" id="GO:0009423">
    <property type="term" value="P:chorismate biosynthetic process"/>
    <property type="evidence" value="ECO:0007669"/>
    <property type="project" value="UniProtKB-UniRule"/>
</dbReference>
<dbReference type="EMBL" id="WHNW01000005">
    <property type="protein sequence ID" value="MPV86205.1"/>
    <property type="molecule type" value="Genomic_DNA"/>
</dbReference>
<dbReference type="PROSITE" id="PS00104">
    <property type="entry name" value="EPSP_SYNTHASE_1"/>
    <property type="match status" value="1"/>
</dbReference>
<feature type="domain" description="Enolpyruvate transferase" evidence="11">
    <location>
        <begin position="19"/>
        <end position="439"/>
    </location>
</feature>
<dbReference type="InterPro" id="IPR036968">
    <property type="entry name" value="Enolpyruvate_Tfrase_sf"/>
</dbReference>
<dbReference type="PROSITE" id="PS00885">
    <property type="entry name" value="EPSP_SYNTHASE_2"/>
    <property type="match status" value="1"/>
</dbReference>
<evidence type="ECO:0000256" key="7">
    <source>
        <dbReference type="ARBA" id="ARBA00023141"/>
    </source>
</evidence>
<keyword evidence="13" id="KW-1185">Reference proteome</keyword>
<dbReference type="SUPFAM" id="SSF55205">
    <property type="entry name" value="EPT/RTPC-like"/>
    <property type="match status" value="1"/>
</dbReference>
<evidence type="ECO:0000256" key="3">
    <source>
        <dbReference type="ARBA" id="ARBA00009948"/>
    </source>
</evidence>
<feature type="binding site" evidence="9">
    <location>
        <position position="331"/>
    </location>
    <ligand>
        <name>3-phosphoshikimate</name>
        <dbReference type="ChEBI" id="CHEBI:145989"/>
    </ligand>
</feature>
<feature type="binding site" evidence="9">
    <location>
        <position position="33"/>
    </location>
    <ligand>
        <name>phosphoenolpyruvate</name>
        <dbReference type="ChEBI" id="CHEBI:58702"/>
    </ligand>
</feature>
<keyword evidence="6 9" id="KW-0808">Transferase</keyword>
<dbReference type="NCBIfam" id="TIGR01356">
    <property type="entry name" value="aroA"/>
    <property type="match status" value="1"/>
</dbReference>